<dbReference type="RefSeq" id="WP_236866800.1">
    <property type="nucleotide sequence ID" value="NZ_BAABAZ010000002.1"/>
</dbReference>
<name>A0ABP8EEU6_9MICO</name>
<gene>
    <name evidence="2" type="ORF">GCM10022261_00440</name>
</gene>
<organism evidence="2 3">
    <name type="scientific">Brevibacterium daeguense</name>
    <dbReference type="NCBI Taxonomy" id="909936"/>
    <lineage>
        <taxon>Bacteria</taxon>
        <taxon>Bacillati</taxon>
        <taxon>Actinomycetota</taxon>
        <taxon>Actinomycetes</taxon>
        <taxon>Micrococcales</taxon>
        <taxon>Brevibacteriaceae</taxon>
        <taxon>Brevibacterium</taxon>
    </lineage>
</organism>
<evidence type="ECO:0008006" key="4">
    <source>
        <dbReference type="Google" id="ProtNLM"/>
    </source>
</evidence>
<dbReference type="Proteomes" id="UP001501586">
    <property type="component" value="Unassembled WGS sequence"/>
</dbReference>
<dbReference type="EMBL" id="BAABAZ010000002">
    <property type="protein sequence ID" value="GAA4282513.1"/>
    <property type="molecule type" value="Genomic_DNA"/>
</dbReference>
<sequence length="255" mass="27052">MSRVTSAKPDRKTRHLWWALVVSELRVFLRQPVMIALSLLVPAGLLAITAIGERTNIPEVWASIAGRNTAAVLCISVYFVSLNTITARRHTLALKRLRTTALPDTGIVTGLLVPPIVVGLFQFAVSQGGLVALGAPLPGDPLLVLTAGVSGILVAALAGVVTSAVTANPEKAQWTMLPLFVATLGAASVLPTVTDPAVNLALRAVPLVANADWTTAAWLAEGDVARLAADAGIVVIWLVVLSLLSRRTFRWERRR</sequence>
<reference evidence="3" key="1">
    <citation type="journal article" date="2019" name="Int. J. Syst. Evol. Microbiol.">
        <title>The Global Catalogue of Microorganisms (GCM) 10K type strain sequencing project: providing services to taxonomists for standard genome sequencing and annotation.</title>
        <authorList>
            <consortium name="The Broad Institute Genomics Platform"/>
            <consortium name="The Broad Institute Genome Sequencing Center for Infectious Disease"/>
            <person name="Wu L."/>
            <person name="Ma J."/>
        </authorList>
    </citation>
    <scope>NUCLEOTIDE SEQUENCE [LARGE SCALE GENOMIC DNA]</scope>
    <source>
        <strain evidence="3">JCM 17458</strain>
    </source>
</reference>
<feature type="transmembrane region" description="Helical" evidence="1">
    <location>
        <begin position="227"/>
        <end position="245"/>
    </location>
</feature>
<proteinExistence type="predicted"/>
<evidence type="ECO:0000313" key="3">
    <source>
        <dbReference type="Proteomes" id="UP001501586"/>
    </source>
</evidence>
<feature type="transmembrane region" description="Helical" evidence="1">
    <location>
        <begin position="174"/>
        <end position="193"/>
    </location>
</feature>
<feature type="transmembrane region" description="Helical" evidence="1">
    <location>
        <begin position="145"/>
        <end position="167"/>
    </location>
</feature>
<keyword evidence="1" id="KW-0472">Membrane</keyword>
<feature type="transmembrane region" description="Helical" evidence="1">
    <location>
        <begin position="106"/>
        <end position="125"/>
    </location>
</feature>
<keyword evidence="1" id="KW-1133">Transmembrane helix</keyword>
<evidence type="ECO:0000313" key="2">
    <source>
        <dbReference type="EMBL" id="GAA4282513.1"/>
    </source>
</evidence>
<evidence type="ECO:0000256" key="1">
    <source>
        <dbReference type="SAM" id="Phobius"/>
    </source>
</evidence>
<keyword evidence="1" id="KW-0812">Transmembrane</keyword>
<feature type="transmembrane region" description="Helical" evidence="1">
    <location>
        <begin position="33"/>
        <end position="52"/>
    </location>
</feature>
<accession>A0ABP8EEU6</accession>
<feature type="transmembrane region" description="Helical" evidence="1">
    <location>
        <begin position="64"/>
        <end position="85"/>
    </location>
</feature>
<protein>
    <recommendedName>
        <fullName evidence="4">ABC-2 type transport system permease protein</fullName>
    </recommendedName>
</protein>
<comment type="caution">
    <text evidence="2">The sequence shown here is derived from an EMBL/GenBank/DDBJ whole genome shotgun (WGS) entry which is preliminary data.</text>
</comment>
<keyword evidence="3" id="KW-1185">Reference proteome</keyword>